<dbReference type="EMBL" id="FOVR01000010">
    <property type="protein sequence ID" value="SFO66481.1"/>
    <property type="molecule type" value="Genomic_DNA"/>
</dbReference>
<gene>
    <name evidence="3" type="ORF">SAMN04488056_110133</name>
</gene>
<dbReference type="OrthoDB" id="8005993at2"/>
<reference evidence="3 4" key="1">
    <citation type="submission" date="2016-10" db="EMBL/GenBank/DDBJ databases">
        <authorList>
            <person name="de Groot N.N."/>
        </authorList>
    </citation>
    <scope>NUCLEOTIDE SEQUENCE [LARGE SCALE GENOMIC DNA]</scope>
    <source>
        <strain evidence="3 4">CGMCC 1.9157</strain>
    </source>
</reference>
<evidence type="ECO:0000256" key="1">
    <source>
        <dbReference type="SAM" id="Coils"/>
    </source>
</evidence>
<keyword evidence="1" id="KW-0175">Coiled coil</keyword>
<dbReference type="STRING" id="655353.SAMN04488056_110133"/>
<evidence type="ECO:0000313" key="4">
    <source>
        <dbReference type="Proteomes" id="UP000199236"/>
    </source>
</evidence>
<accession>A0A1I5J282</accession>
<evidence type="ECO:0000259" key="2">
    <source>
        <dbReference type="Pfam" id="PF20072"/>
    </source>
</evidence>
<name>A0A1I5J282_9HYPH</name>
<evidence type="ECO:0000313" key="3">
    <source>
        <dbReference type="EMBL" id="SFO66481.1"/>
    </source>
</evidence>
<keyword evidence="4" id="KW-1185">Reference proteome</keyword>
<sequence length="191" mass="20787">MSAGMMIELLVAFLLVLTIGYCITLNRRLKRLRNDEEALRATIAELITATEIAERAILGLKATAGDCDKNLSHRLMEAERLASELQYYVSQGEGVVGRLVKISDAVRGGAVAAAAEPQKLAAHAALDRDVEYDRVNSGYRGVSAHAHYEAMEREQSAPLVEAVEKPRNLKDVAAATSERLMAIRQKRGVAA</sequence>
<dbReference type="AlphaFoldDB" id="A0A1I5J282"/>
<protein>
    <recommendedName>
        <fullName evidence="2">DUF6468 domain-containing protein</fullName>
    </recommendedName>
</protein>
<dbReference type="InterPro" id="IPR045531">
    <property type="entry name" value="DUF6468"/>
</dbReference>
<feature type="coiled-coil region" evidence="1">
    <location>
        <begin position="22"/>
        <end position="49"/>
    </location>
</feature>
<proteinExistence type="predicted"/>
<dbReference type="RefSeq" id="WP_090074341.1">
    <property type="nucleotide sequence ID" value="NZ_FOVR01000010.1"/>
</dbReference>
<feature type="domain" description="DUF6468" evidence="2">
    <location>
        <begin position="32"/>
        <end position="107"/>
    </location>
</feature>
<dbReference type="Proteomes" id="UP000199236">
    <property type="component" value="Unassembled WGS sequence"/>
</dbReference>
<dbReference type="Pfam" id="PF20072">
    <property type="entry name" value="DUF6468"/>
    <property type="match status" value="1"/>
</dbReference>
<organism evidence="3 4">
    <name type="scientific">Cohaesibacter marisflavi</name>
    <dbReference type="NCBI Taxonomy" id="655353"/>
    <lineage>
        <taxon>Bacteria</taxon>
        <taxon>Pseudomonadati</taxon>
        <taxon>Pseudomonadota</taxon>
        <taxon>Alphaproteobacteria</taxon>
        <taxon>Hyphomicrobiales</taxon>
        <taxon>Cohaesibacteraceae</taxon>
    </lineage>
</organism>